<proteinExistence type="predicted"/>
<protein>
    <recommendedName>
        <fullName evidence="2">histidine kinase</fullName>
        <ecNumber evidence="2">2.7.13.3</ecNumber>
    </recommendedName>
</protein>
<evidence type="ECO:0000259" key="9">
    <source>
        <dbReference type="PROSITE" id="PS50113"/>
    </source>
</evidence>
<dbReference type="SMART" id="SM00086">
    <property type="entry name" value="PAC"/>
    <property type="match status" value="1"/>
</dbReference>
<dbReference type="AlphaFoldDB" id="A0A1G2IE42"/>
<keyword evidence="6" id="KW-0902">Two-component regulatory system</keyword>
<dbReference type="SUPFAM" id="SSF55785">
    <property type="entry name" value="PYP-like sensor domain (PAS domain)"/>
    <property type="match status" value="1"/>
</dbReference>
<dbReference type="PRINTS" id="PR00344">
    <property type="entry name" value="BCTRLSENSOR"/>
</dbReference>
<organism evidence="10 11">
    <name type="scientific">Candidatus Staskawiczbacteria bacterium RIFCSPLOWO2_01_FULL_38_12b</name>
    <dbReference type="NCBI Taxonomy" id="1802214"/>
    <lineage>
        <taxon>Bacteria</taxon>
        <taxon>Candidatus Staskawicziibacteriota</taxon>
    </lineage>
</organism>
<evidence type="ECO:0000256" key="1">
    <source>
        <dbReference type="ARBA" id="ARBA00000085"/>
    </source>
</evidence>
<dbReference type="PANTHER" id="PTHR43711:SF26">
    <property type="entry name" value="SENSOR HISTIDINE KINASE RCSC"/>
    <property type="match status" value="1"/>
</dbReference>
<dbReference type="InterPro" id="IPR003594">
    <property type="entry name" value="HATPase_dom"/>
</dbReference>
<feature type="domain" description="PAS" evidence="8">
    <location>
        <begin position="97"/>
        <end position="170"/>
    </location>
</feature>
<dbReference type="Pfam" id="PF02518">
    <property type="entry name" value="HATPase_c"/>
    <property type="match status" value="1"/>
</dbReference>
<dbReference type="GO" id="GO:0000155">
    <property type="term" value="F:phosphorelay sensor kinase activity"/>
    <property type="evidence" value="ECO:0007669"/>
    <property type="project" value="InterPro"/>
</dbReference>
<reference evidence="10 11" key="1">
    <citation type="journal article" date="2016" name="Nat. Commun.">
        <title>Thousands of microbial genomes shed light on interconnected biogeochemical processes in an aquifer system.</title>
        <authorList>
            <person name="Anantharaman K."/>
            <person name="Brown C.T."/>
            <person name="Hug L.A."/>
            <person name="Sharon I."/>
            <person name="Castelle C.J."/>
            <person name="Probst A.J."/>
            <person name="Thomas B.C."/>
            <person name="Singh A."/>
            <person name="Wilkins M.J."/>
            <person name="Karaoz U."/>
            <person name="Brodie E.L."/>
            <person name="Williams K.H."/>
            <person name="Hubbard S.S."/>
            <person name="Banfield J.F."/>
        </authorList>
    </citation>
    <scope>NUCLEOTIDE SEQUENCE [LARGE SCALE GENOMIC DNA]</scope>
</reference>
<dbReference type="PROSITE" id="PS50112">
    <property type="entry name" value="PAS"/>
    <property type="match status" value="1"/>
</dbReference>
<dbReference type="CDD" id="cd00130">
    <property type="entry name" value="PAS"/>
    <property type="match status" value="1"/>
</dbReference>
<gene>
    <name evidence="10" type="ORF">A2908_00130</name>
</gene>
<evidence type="ECO:0000256" key="2">
    <source>
        <dbReference type="ARBA" id="ARBA00012438"/>
    </source>
</evidence>
<name>A0A1G2IE42_9BACT</name>
<dbReference type="InterPro" id="IPR050736">
    <property type="entry name" value="Sensor_HK_Regulatory"/>
</dbReference>
<accession>A0A1G2IE42</accession>
<dbReference type="Pfam" id="PF00512">
    <property type="entry name" value="HisKA"/>
    <property type="match status" value="1"/>
</dbReference>
<dbReference type="Proteomes" id="UP000176774">
    <property type="component" value="Unassembled WGS sequence"/>
</dbReference>
<dbReference type="SMART" id="SM00387">
    <property type="entry name" value="HATPase_c"/>
    <property type="match status" value="1"/>
</dbReference>
<dbReference type="EC" id="2.7.13.3" evidence="2"/>
<evidence type="ECO:0000256" key="4">
    <source>
        <dbReference type="ARBA" id="ARBA00022679"/>
    </source>
</evidence>
<feature type="domain" description="PAC" evidence="9">
    <location>
        <begin position="175"/>
        <end position="227"/>
    </location>
</feature>
<dbReference type="CDD" id="cd00082">
    <property type="entry name" value="HisKA"/>
    <property type="match status" value="1"/>
</dbReference>
<evidence type="ECO:0000313" key="11">
    <source>
        <dbReference type="Proteomes" id="UP000176774"/>
    </source>
</evidence>
<dbReference type="EMBL" id="MHPA01000018">
    <property type="protein sequence ID" value="OGZ72972.1"/>
    <property type="molecule type" value="Genomic_DNA"/>
</dbReference>
<dbReference type="InterPro" id="IPR036097">
    <property type="entry name" value="HisK_dim/P_sf"/>
</dbReference>
<dbReference type="Gene3D" id="1.10.287.130">
    <property type="match status" value="1"/>
</dbReference>
<comment type="caution">
    <text evidence="10">The sequence shown here is derived from an EMBL/GenBank/DDBJ whole genome shotgun (WGS) entry which is preliminary data.</text>
</comment>
<dbReference type="Gene3D" id="3.30.565.10">
    <property type="entry name" value="Histidine kinase-like ATPase, C-terminal domain"/>
    <property type="match status" value="1"/>
</dbReference>
<dbReference type="InterPro" id="IPR003661">
    <property type="entry name" value="HisK_dim/P_dom"/>
</dbReference>
<evidence type="ECO:0000259" key="7">
    <source>
        <dbReference type="PROSITE" id="PS50109"/>
    </source>
</evidence>
<dbReference type="Gene3D" id="3.30.450.20">
    <property type="entry name" value="PAS domain"/>
    <property type="match status" value="1"/>
</dbReference>
<keyword evidence="5" id="KW-0418">Kinase</keyword>
<dbReference type="SUPFAM" id="SSF47384">
    <property type="entry name" value="Homodimeric domain of signal transducing histidine kinase"/>
    <property type="match status" value="1"/>
</dbReference>
<dbReference type="SMART" id="SM00091">
    <property type="entry name" value="PAS"/>
    <property type="match status" value="1"/>
</dbReference>
<dbReference type="InterPro" id="IPR000700">
    <property type="entry name" value="PAS-assoc_C"/>
</dbReference>
<evidence type="ECO:0000256" key="3">
    <source>
        <dbReference type="ARBA" id="ARBA00022553"/>
    </source>
</evidence>
<dbReference type="SMART" id="SM00388">
    <property type="entry name" value="HisKA"/>
    <property type="match status" value="1"/>
</dbReference>
<feature type="domain" description="Histidine kinase" evidence="7">
    <location>
        <begin position="231"/>
        <end position="462"/>
    </location>
</feature>
<sequence>MNKKNMVSTSDKTIIRLKVLAKEKENIRRRLVVTAQTLRLKAKQLAITAKEKETIRGRLAVTAKQLAKTAKEKEIVRQKLVVTAQTLHLKAKQLAVTTLRKKSILASIGDAVMACDEKGIVILFNRKAVMITGFSAKEVIGRHYSHLIKFVREVDSKPSEDFIGQALKTGHKTTMSGGTLLIKKDGSKIPVADSAEPIRYSRRVLIGCVVVFRDITQEKEIDKAKNEFVSIVSHQLKTPTTIVSLYTEMLLDDREGVTTLKQKEYINEIRSANWRMIEIVNTLLNVSRIEMGIFHTDPMPTDVIDVFKNVIKDSKANISKKNLILQEKYHQLKHIVPIDKLLLNMVFSNLFSNAIRYTSLGGTISVKSLQVKKDEKINNRVIKENSLLISVSDNGCGVPEAEQDKVFTKFFRSDNARSEHTDGTGLGLYIVKSILDHIGGDVWFFSKEKQGTTFNFTIPLRRVKKNIKK</sequence>
<evidence type="ECO:0000259" key="8">
    <source>
        <dbReference type="PROSITE" id="PS50112"/>
    </source>
</evidence>
<dbReference type="InterPro" id="IPR004358">
    <property type="entry name" value="Sig_transdc_His_kin-like_C"/>
</dbReference>
<dbReference type="PANTHER" id="PTHR43711">
    <property type="entry name" value="TWO-COMPONENT HISTIDINE KINASE"/>
    <property type="match status" value="1"/>
</dbReference>
<evidence type="ECO:0000256" key="6">
    <source>
        <dbReference type="ARBA" id="ARBA00023012"/>
    </source>
</evidence>
<dbReference type="InterPro" id="IPR036890">
    <property type="entry name" value="HATPase_C_sf"/>
</dbReference>
<comment type="catalytic activity">
    <reaction evidence="1">
        <text>ATP + protein L-histidine = ADP + protein N-phospho-L-histidine.</text>
        <dbReference type="EC" id="2.7.13.3"/>
    </reaction>
</comment>
<evidence type="ECO:0000313" key="10">
    <source>
        <dbReference type="EMBL" id="OGZ72972.1"/>
    </source>
</evidence>
<dbReference type="InterPro" id="IPR001610">
    <property type="entry name" value="PAC"/>
</dbReference>
<dbReference type="Pfam" id="PF13426">
    <property type="entry name" value="PAS_9"/>
    <property type="match status" value="1"/>
</dbReference>
<dbReference type="PROSITE" id="PS50109">
    <property type="entry name" value="HIS_KIN"/>
    <property type="match status" value="1"/>
</dbReference>
<dbReference type="SUPFAM" id="SSF55874">
    <property type="entry name" value="ATPase domain of HSP90 chaperone/DNA topoisomerase II/histidine kinase"/>
    <property type="match status" value="1"/>
</dbReference>
<dbReference type="STRING" id="1802214.A2908_00130"/>
<dbReference type="InterPro" id="IPR000014">
    <property type="entry name" value="PAS"/>
</dbReference>
<evidence type="ECO:0000256" key="5">
    <source>
        <dbReference type="ARBA" id="ARBA00022777"/>
    </source>
</evidence>
<dbReference type="InterPro" id="IPR035965">
    <property type="entry name" value="PAS-like_dom_sf"/>
</dbReference>
<keyword evidence="3" id="KW-0597">Phosphoprotein</keyword>
<dbReference type="FunFam" id="3.30.565.10:FF:000006">
    <property type="entry name" value="Sensor histidine kinase WalK"/>
    <property type="match status" value="1"/>
</dbReference>
<dbReference type="PROSITE" id="PS50113">
    <property type="entry name" value="PAC"/>
    <property type="match status" value="1"/>
</dbReference>
<dbReference type="InterPro" id="IPR005467">
    <property type="entry name" value="His_kinase_dom"/>
</dbReference>
<dbReference type="NCBIfam" id="TIGR00229">
    <property type="entry name" value="sensory_box"/>
    <property type="match status" value="1"/>
</dbReference>
<keyword evidence="4" id="KW-0808">Transferase</keyword>